<dbReference type="RefSeq" id="WP_146891231.1">
    <property type="nucleotide sequence ID" value="NZ_BJXB01000046.1"/>
</dbReference>
<reference evidence="2 3" key="1">
    <citation type="submission" date="2019-07" db="EMBL/GenBank/DDBJ databases">
        <title>Whole genome shotgun sequence of Deinococcus cellulosilyticus NBRC 106333.</title>
        <authorList>
            <person name="Hosoyama A."/>
            <person name="Uohara A."/>
            <person name="Ohji S."/>
            <person name="Ichikawa N."/>
        </authorList>
    </citation>
    <scope>NUCLEOTIDE SEQUENCE [LARGE SCALE GENOMIC DNA]</scope>
    <source>
        <strain evidence="2 3">NBRC 106333</strain>
    </source>
</reference>
<keyword evidence="1" id="KW-1133">Transmembrane helix</keyword>
<name>A0A511NAL8_DEIC1</name>
<evidence type="ECO:0000313" key="2">
    <source>
        <dbReference type="EMBL" id="GEM49853.1"/>
    </source>
</evidence>
<proteinExistence type="predicted"/>
<feature type="transmembrane region" description="Helical" evidence="1">
    <location>
        <begin position="14"/>
        <end position="34"/>
    </location>
</feature>
<dbReference type="EMBL" id="BJXB01000046">
    <property type="protein sequence ID" value="GEM49853.1"/>
    <property type="molecule type" value="Genomic_DNA"/>
</dbReference>
<keyword evidence="1" id="KW-0472">Membrane</keyword>
<gene>
    <name evidence="2" type="ORF">DC3_54880</name>
</gene>
<sequence>MISDSFVFDLPTKWVAVPVAVVLGLVIYGIYTLLKSWISEKYHSLLLTVLAFGLGLGALGGWIWYLVVSSS</sequence>
<evidence type="ECO:0000313" key="3">
    <source>
        <dbReference type="Proteomes" id="UP000321306"/>
    </source>
</evidence>
<keyword evidence="3" id="KW-1185">Reference proteome</keyword>
<dbReference type="AlphaFoldDB" id="A0A511NAL8"/>
<feature type="transmembrane region" description="Helical" evidence="1">
    <location>
        <begin position="46"/>
        <end position="67"/>
    </location>
</feature>
<organism evidence="2 3">
    <name type="scientific">Deinococcus cellulosilyticus (strain DSM 18568 / NBRC 106333 / KACC 11606 / 5516J-15)</name>
    <dbReference type="NCBI Taxonomy" id="1223518"/>
    <lineage>
        <taxon>Bacteria</taxon>
        <taxon>Thermotogati</taxon>
        <taxon>Deinococcota</taxon>
        <taxon>Deinococci</taxon>
        <taxon>Deinococcales</taxon>
        <taxon>Deinococcaceae</taxon>
        <taxon>Deinococcus</taxon>
    </lineage>
</organism>
<keyword evidence="1" id="KW-0812">Transmembrane</keyword>
<comment type="caution">
    <text evidence="2">The sequence shown here is derived from an EMBL/GenBank/DDBJ whole genome shotgun (WGS) entry which is preliminary data.</text>
</comment>
<dbReference type="Proteomes" id="UP000321306">
    <property type="component" value="Unassembled WGS sequence"/>
</dbReference>
<accession>A0A511NAL8</accession>
<protein>
    <submittedName>
        <fullName evidence="2">Uncharacterized protein</fullName>
    </submittedName>
</protein>
<evidence type="ECO:0000256" key="1">
    <source>
        <dbReference type="SAM" id="Phobius"/>
    </source>
</evidence>